<organism evidence="1 2">
    <name type="scientific">Trichonephila inaurata madagascariensis</name>
    <dbReference type="NCBI Taxonomy" id="2747483"/>
    <lineage>
        <taxon>Eukaryota</taxon>
        <taxon>Metazoa</taxon>
        <taxon>Ecdysozoa</taxon>
        <taxon>Arthropoda</taxon>
        <taxon>Chelicerata</taxon>
        <taxon>Arachnida</taxon>
        <taxon>Araneae</taxon>
        <taxon>Araneomorphae</taxon>
        <taxon>Entelegynae</taxon>
        <taxon>Araneoidea</taxon>
        <taxon>Nephilidae</taxon>
        <taxon>Trichonephila</taxon>
        <taxon>Trichonephila inaurata</taxon>
    </lineage>
</organism>
<sequence>MLEDATDVEFACFDVYLGCVSTHSRRRGDSVSEVGKMSFWSWWKSERFEDFPASNNGGYRGKLMHQNFAKSSTLALSLEDF</sequence>
<proteinExistence type="predicted"/>
<name>A0A8X6YXS1_9ARAC</name>
<dbReference type="AlphaFoldDB" id="A0A8X6YXS1"/>
<protein>
    <submittedName>
        <fullName evidence="1">Uncharacterized protein</fullName>
    </submittedName>
</protein>
<evidence type="ECO:0000313" key="2">
    <source>
        <dbReference type="Proteomes" id="UP000886998"/>
    </source>
</evidence>
<comment type="caution">
    <text evidence="1">The sequence shown here is derived from an EMBL/GenBank/DDBJ whole genome shotgun (WGS) entry which is preliminary data.</text>
</comment>
<dbReference type="EMBL" id="BMAV01023121">
    <property type="protein sequence ID" value="GFY78647.1"/>
    <property type="molecule type" value="Genomic_DNA"/>
</dbReference>
<evidence type="ECO:0000313" key="1">
    <source>
        <dbReference type="EMBL" id="GFY78647.1"/>
    </source>
</evidence>
<accession>A0A8X6YXS1</accession>
<gene>
    <name evidence="1" type="ORF">TNIN_72261</name>
</gene>
<dbReference type="Proteomes" id="UP000886998">
    <property type="component" value="Unassembled WGS sequence"/>
</dbReference>
<reference evidence="1" key="1">
    <citation type="submission" date="2020-08" db="EMBL/GenBank/DDBJ databases">
        <title>Multicomponent nature underlies the extraordinary mechanical properties of spider dragline silk.</title>
        <authorList>
            <person name="Kono N."/>
            <person name="Nakamura H."/>
            <person name="Mori M."/>
            <person name="Yoshida Y."/>
            <person name="Ohtoshi R."/>
            <person name="Malay A.D."/>
            <person name="Moran D.A.P."/>
            <person name="Tomita M."/>
            <person name="Numata K."/>
            <person name="Arakawa K."/>
        </authorList>
    </citation>
    <scope>NUCLEOTIDE SEQUENCE</scope>
</reference>
<keyword evidence="2" id="KW-1185">Reference proteome</keyword>